<feature type="region of interest" description="Disordered" evidence="1">
    <location>
        <begin position="163"/>
        <end position="336"/>
    </location>
</feature>
<feature type="compositionally biased region" description="Basic residues" evidence="1">
    <location>
        <begin position="559"/>
        <end position="569"/>
    </location>
</feature>
<feature type="compositionally biased region" description="Low complexity" evidence="1">
    <location>
        <begin position="199"/>
        <end position="209"/>
    </location>
</feature>
<organism evidence="2 3">
    <name type="scientific">Exophiala aquamarina CBS 119918</name>
    <dbReference type="NCBI Taxonomy" id="1182545"/>
    <lineage>
        <taxon>Eukaryota</taxon>
        <taxon>Fungi</taxon>
        <taxon>Dikarya</taxon>
        <taxon>Ascomycota</taxon>
        <taxon>Pezizomycotina</taxon>
        <taxon>Eurotiomycetes</taxon>
        <taxon>Chaetothyriomycetidae</taxon>
        <taxon>Chaetothyriales</taxon>
        <taxon>Herpotrichiellaceae</taxon>
        <taxon>Exophiala</taxon>
    </lineage>
</organism>
<dbReference type="OrthoDB" id="4115400at2759"/>
<dbReference type="Proteomes" id="UP000027920">
    <property type="component" value="Unassembled WGS sequence"/>
</dbReference>
<dbReference type="VEuPathDB" id="FungiDB:A1O9_08155"/>
<accession>A0A072PIR6</accession>
<feature type="region of interest" description="Disordered" evidence="1">
    <location>
        <begin position="407"/>
        <end position="569"/>
    </location>
</feature>
<dbReference type="HOGENOM" id="CLU_496948_0_0_1"/>
<feature type="compositionally biased region" description="Basic and acidic residues" evidence="1">
    <location>
        <begin position="303"/>
        <end position="315"/>
    </location>
</feature>
<keyword evidence="3" id="KW-1185">Reference proteome</keyword>
<feature type="compositionally biased region" description="Polar residues" evidence="1">
    <location>
        <begin position="221"/>
        <end position="232"/>
    </location>
</feature>
<dbReference type="AlphaFoldDB" id="A0A072PIR6"/>
<proteinExistence type="predicted"/>
<evidence type="ECO:0000256" key="1">
    <source>
        <dbReference type="SAM" id="MobiDB-lite"/>
    </source>
</evidence>
<reference evidence="2 3" key="1">
    <citation type="submission" date="2013-03" db="EMBL/GenBank/DDBJ databases">
        <title>The Genome Sequence of Exophiala aquamarina CBS 119918.</title>
        <authorList>
            <consortium name="The Broad Institute Genomics Platform"/>
            <person name="Cuomo C."/>
            <person name="de Hoog S."/>
            <person name="Gorbushina A."/>
            <person name="Walker B."/>
            <person name="Young S.K."/>
            <person name="Zeng Q."/>
            <person name="Gargeya S."/>
            <person name="Fitzgerald M."/>
            <person name="Haas B."/>
            <person name="Abouelleil A."/>
            <person name="Allen A.W."/>
            <person name="Alvarado L."/>
            <person name="Arachchi H.M."/>
            <person name="Berlin A.M."/>
            <person name="Chapman S.B."/>
            <person name="Gainer-Dewar J."/>
            <person name="Goldberg J."/>
            <person name="Griggs A."/>
            <person name="Gujja S."/>
            <person name="Hansen M."/>
            <person name="Howarth C."/>
            <person name="Imamovic A."/>
            <person name="Ireland A."/>
            <person name="Larimer J."/>
            <person name="McCowan C."/>
            <person name="Murphy C."/>
            <person name="Pearson M."/>
            <person name="Poon T.W."/>
            <person name="Priest M."/>
            <person name="Roberts A."/>
            <person name="Saif S."/>
            <person name="Shea T."/>
            <person name="Sisk P."/>
            <person name="Sykes S."/>
            <person name="Wortman J."/>
            <person name="Nusbaum C."/>
            <person name="Birren B."/>
        </authorList>
    </citation>
    <scope>NUCLEOTIDE SEQUENCE [LARGE SCALE GENOMIC DNA]</scope>
    <source>
        <strain evidence="2 3">CBS 119918</strain>
    </source>
</reference>
<dbReference type="EMBL" id="AMGV01000007">
    <property type="protein sequence ID" value="KEF55405.1"/>
    <property type="molecule type" value="Genomic_DNA"/>
</dbReference>
<feature type="compositionally biased region" description="Basic and acidic residues" evidence="1">
    <location>
        <begin position="407"/>
        <end position="423"/>
    </location>
</feature>
<gene>
    <name evidence="2" type="ORF">A1O9_08155</name>
</gene>
<dbReference type="GeneID" id="25283068"/>
<name>A0A072PIR6_9EURO</name>
<evidence type="ECO:0000313" key="3">
    <source>
        <dbReference type="Proteomes" id="UP000027920"/>
    </source>
</evidence>
<evidence type="ECO:0000313" key="2">
    <source>
        <dbReference type="EMBL" id="KEF55405.1"/>
    </source>
</evidence>
<comment type="caution">
    <text evidence="2">The sequence shown here is derived from an EMBL/GenBank/DDBJ whole genome shotgun (WGS) entry which is preliminary data.</text>
</comment>
<protein>
    <submittedName>
        <fullName evidence="2">Uncharacterized protein</fullName>
    </submittedName>
</protein>
<dbReference type="RefSeq" id="XP_013257995.1">
    <property type="nucleotide sequence ID" value="XM_013402541.1"/>
</dbReference>
<feature type="compositionally biased region" description="Polar residues" evidence="1">
    <location>
        <begin position="442"/>
        <end position="452"/>
    </location>
</feature>
<feature type="compositionally biased region" description="Basic and acidic residues" evidence="1">
    <location>
        <begin position="234"/>
        <end position="248"/>
    </location>
</feature>
<sequence>MAAEIDSLWQAAFGSTSRPALYTSEELNEDGFLPLSEPSSFLMNISNLNRQQLYAASSNNQIAMKSAQDEYLDLERQINRIKGKSKFKNPQQLPPPDVFEEQKEAVLYNYKYEPNKPALLQSGIPGLRAADEVTDREKHDVRLAQEPFEQGGFVPKEKEYKAMHAKARNPKNADGWTPISKDGKGLIPMQQTHKDEYNIKYNTNNNKANGDVNFDGARPQSAGTDASANTPSKAVDKRLTRTRYDGKKVPATRDVSEAPSVASTPGRKRESTPLIDGREDTPNSKRRKLNGPDKPKHPNQYTKAREAREAKEARESAVVNTTAAQATPKPAPANVDWTQLSPTELQNRKWTDEELVEAVKQTHSWLHDDAKKAEEWKHKIINGVNPVRSFSMFRKWAYWKVNDQDKRPRNKKNLADGDLKDSQGQKASPKPRRSAKAKLTAQADSARTTPSASPVPEMGNGLGLGLGPGSQELKRAPGPRGGLNRKAALGNKSYKSYEESITDDEIQSASEKDEGSRGAIRGSRKAENDASPGPIRRPTLDREESDSIIVVNGATPTRRSLRNSRRASG</sequence>
<feature type="compositionally biased region" description="Basic and acidic residues" evidence="1">
    <location>
        <begin position="267"/>
        <end position="283"/>
    </location>
</feature>